<reference evidence="2 3" key="1">
    <citation type="submission" date="2018-04" db="EMBL/GenBank/DDBJ databases">
        <title>Genomic Encyclopedia of Archaeal and Bacterial Type Strains, Phase II (KMG-II): from individual species to whole genera.</title>
        <authorList>
            <person name="Goeker M."/>
        </authorList>
    </citation>
    <scope>NUCLEOTIDE SEQUENCE [LARGE SCALE GENOMIC DNA]</scope>
    <source>
        <strain evidence="2 3">DSM 5822</strain>
    </source>
</reference>
<dbReference type="AlphaFoldDB" id="A0A2T5J461"/>
<dbReference type="RefSeq" id="WP_107864409.1">
    <property type="nucleotide sequence ID" value="NZ_QAON01000001.1"/>
</dbReference>
<protein>
    <submittedName>
        <fullName evidence="2">Uncharacterized protein with alpha-helical domain and ER motif</fullName>
    </submittedName>
</protein>
<dbReference type="InterPro" id="IPR007296">
    <property type="entry name" value="DUF403"/>
</dbReference>
<proteinExistence type="predicted"/>
<gene>
    <name evidence="2" type="ORF">C8N29_101472</name>
</gene>
<feature type="domain" description="DUF403" evidence="1">
    <location>
        <begin position="6"/>
        <end position="242"/>
    </location>
</feature>
<evidence type="ECO:0000313" key="2">
    <source>
        <dbReference type="EMBL" id="PTQ91399.1"/>
    </source>
</evidence>
<accession>A0A2T5J461</accession>
<organism evidence="2 3">
    <name type="scientific">Agitococcus lubricus</name>
    <dbReference type="NCBI Taxonomy" id="1077255"/>
    <lineage>
        <taxon>Bacteria</taxon>
        <taxon>Pseudomonadati</taxon>
        <taxon>Pseudomonadota</taxon>
        <taxon>Gammaproteobacteria</taxon>
        <taxon>Moraxellales</taxon>
        <taxon>Moraxellaceae</taxon>
        <taxon>Agitococcus</taxon>
    </lineage>
</organism>
<evidence type="ECO:0000259" key="1">
    <source>
        <dbReference type="Pfam" id="PF04168"/>
    </source>
</evidence>
<evidence type="ECO:0000313" key="3">
    <source>
        <dbReference type="Proteomes" id="UP000244223"/>
    </source>
</evidence>
<dbReference type="EMBL" id="QAON01000001">
    <property type="protein sequence ID" value="PTQ91399.1"/>
    <property type="molecule type" value="Genomic_DNA"/>
</dbReference>
<sequence>MLLLSTAADLYWLGRYFSRSQALVDLLLDCLKNPSIESLGIPLSITGTWQNFYQQYMTLSPEALAEFFITANNPTSLSACLEATRADAQATRGRISDELWVAINSLWLSWQERSRMIGVYSDHVALYKSLQQDLSAIDHMIAQTQDQQAQRLMLIGLYVEQLDHAFRKLATPDAKAPSKTEVQTAAASLAQQLMGLDGLIWHNAQQAGQDLLSVTQLLPEQKELTRAKEAQLCLQGLTHCLTDVFAT</sequence>
<dbReference type="OrthoDB" id="9803532at2"/>
<dbReference type="Pfam" id="PF04168">
    <property type="entry name" value="Alpha-E"/>
    <property type="match status" value="1"/>
</dbReference>
<dbReference type="Proteomes" id="UP000244223">
    <property type="component" value="Unassembled WGS sequence"/>
</dbReference>
<name>A0A2T5J461_9GAMM</name>
<keyword evidence="3" id="KW-1185">Reference proteome</keyword>
<comment type="caution">
    <text evidence="2">The sequence shown here is derived from an EMBL/GenBank/DDBJ whole genome shotgun (WGS) entry which is preliminary data.</text>
</comment>